<evidence type="ECO:0000256" key="9">
    <source>
        <dbReference type="HAMAP-Rule" id="MF_03162"/>
    </source>
</evidence>
<evidence type="ECO:0000256" key="5">
    <source>
        <dbReference type="ARBA" id="ARBA00022679"/>
    </source>
</evidence>
<dbReference type="GO" id="GO:0005634">
    <property type="term" value="C:nucleus"/>
    <property type="evidence" value="ECO:0007669"/>
    <property type="project" value="UniProtKB-SubCell"/>
</dbReference>
<dbReference type="EC" id="2.1.1.205" evidence="9"/>
<evidence type="ECO:0000259" key="10">
    <source>
        <dbReference type="Pfam" id="PF01728"/>
    </source>
</evidence>
<dbReference type="InterPro" id="IPR028590">
    <property type="entry name" value="RNA_methyltr_E_TRM7"/>
</dbReference>
<evidence type="ECO:0000256" key="6">
    <source>
        <dbReference type="ARBA" id="ARBA00022691"/>
    </source>
</evidence>
<dbReference type="EMBL" id="BLQM01000166">
    <property type="protein sequence ID" value="GMH71482.1"/>
    <property type="molecule type" value="Genomic_DNA"/>
</dbReference>
<feature type="domain" description="Ribosomal RNA methyltransferase FtsJ" evidence="10">
    <location>
        <begin position="21"/>
        <end position="203"/>
    </location>
</feature>
<dbReference type="InterPro" id="IPR050082">
    <property type="entry name" value="RNA_methyltr_RlmE"/>
</dbReference>
<dbReference type="Pfam" id="PF01728">
    <property type="entry name" value="FtsJ"/>
    <property type="match status" value="1"/>
</dbReference>
<comment type="function">
    <text evidence="9">Methylates the 2'-O-ribose of nucleotides at positions 32 and 34 of the tRNA anticodon loop of substrate tRNAs.</text>
</comment>
<dbReference type="PANTHER" id="PTHR10920:SF12">
    <property type="entry name" value="TRNA (CYTIDINE(32)_GUANOSINE(34)-2'-O)-METHYLTRANSFERASE-RELATED"/>
    <property type="match status" value="1"/>
</dbReference>
<dbReference type="GO" id="GO:0002128">
    <property type="term" value="P:tRNA nucleoside ribose methylation"/>
    <property type="evidence" value="ECO:0007669"/>
    <property type="project" value="UniProtKB-UniRule"/>
</dbReference>
<reference evidence="12" key="1">
    <citation type="journal article" date="2023" name="Commun. Biol.">
        <title>Genome analysis of Parmales, the sister group of diatoms, reveals the evolutionary specialization of diatoms from phago-mixotrophs to photoautotrophs.</title>
        <authorList>
            <person name="Ban H."/>
            <person name="Sato S."/>
            <person name="Yoshikawa S."/>
            <person name="Yamada K."/>
            <person name="Nakamura Y."/>
            <person name="Ichinomiya M."/>
            <person name="Sato N."/>
            <person name="Blanc-Mathieu R."/>
            <person name="Endo H."/>
            <person name="Kuwata A."/>
            <person name="Ogata H."/>
        </authorList>
    </citation>
    <scope>NUCLEOTIDE SEQUENCE [LARGE SCALE GENOMIC DNA]</scope>
</reference>
<comment type="subcellular location">
    <subcellularLocation>
        <location evidence="2 9">Cytoplasm</location>
    </subcellularLocation>
    <subcellularLocation>
        <location evidence="1">Nucleus</location>
    </subcellularLocation>
</comment>
<keyword evidence="3 9" id="KW-0963">Cytoplasm</keyword>
<dbReference type="HAMAP" id="MF_03162">
    <property type="entry name" value="RNA_methyltr_E_TRM7"/>
    <property type="match status" value="1"/>
</dbReference>
<comment type="similarity">
    <text evidence="9">Belongs to the class I-like SAM-binding methyltransferase superfamily. RNA methyltransferase RlmE family. TRM7 subfamily.</text>
</comment>
<dbReference type="GO" id="GO:0002181">
    <property type="term" value="P:cytoplasmic translation"/>
    <property type="evidence" value="ECO:0007669"/>
    <property type="project" value="UniProtKB-UniRule"/>
</dbReference>
<feature type="binding site" evidence="9">
    <location>
        <position position="79"/>
    </location>
    <ligand>
        <name>S-adenosyl-L-methionine</name>
        <dbReference type="ChEBI" id="CHEBI:59789"/>
    </ligand>
</feature>
<keyword evidence="4 9" id="KW-0489">Methyltransferase</keyword>
<accession>A0A9W7ALC6</accession>
<name>A0A9W7ALC6_9STRA</name>
<sequence length="293" mass="31555">MGKLSKDKRDIFYRRAKELGYRARSAFKLLQLDTEFDLLSTATRAVDLCAAPGSWSQVLASRLSHNSTPTQTPKVVSVDLQAMAPIPGCEVIQGDITSVKTASSIISNFSGAKAQIVICDGAPDVTGLHDIDEYIQGQLLLAAVNITTHVLEKNGTFVAKIFRGRDVNLLYDQLRILFKKVSIAKPTSSRNSSIEAFVVCQGFKGGDFNDLPLEGGFNGGGSGGLREHSMKPTDRDRFAVPFIACGDLDGAEGETPAEGFLDADRSYDVDEGAEGLKAVQPPIKPPYETALNK</sequence>
<keyword evidence="7 9" id="KW-0819">tRNA processing</keyword>
<protein>
    <recommendedName>
        <fullName evidence="9">Putative tRNA (cytidine(32)/guanosine(34)-2'-O)-methyltransferase</fullName>
        <ecNumber evidence="9">2.1.1.205</ecNumber>
    </recommendedName>
    <alternativeName>
        <fullName evidence="9">2'-O-ribose RNA methyltransferase TRM7 homolog</fullName>
    </alternativeName>
</protein>
<dbReference type="SUPFAM" id="SSF53335">
    <property type="entry name" value="S-adenosyl-L-methionine-dependent methyltransferases"/>
    <property type="match status" value="1"/>
</dbReference>
<evidence type="ECO:0000256" key="7">
    <source>
        <dbReference type="ARBA" id="ARBA00022694"/>
    </source>
</evidence>
<comment type="caution">
    <text evidence="11">The sequence shown here is derived from an EMBL/GenBank/DDBJ whole genome shotgun (WGS) entry which is preliminary data.</text>
</comment>
<dbReference type="Proteomes" id="UP001162640">
    <property type="component" value="Unassembled WGS sequence"/>
</dbReference>
<dbReference type="GO" id="GO:0005737">
    <property type="term" value="C:cytoplasm"/>
    <property type="evidence" value="ECO:0007669"/>
    <property type="project" value="UniProtKB-SubCell"/>
</dbReference>
<feature type="binding site" evidence="9">
    <location>
        <position position="53"/>
    </location>
    <ligand>
        <name>S-adenosyl-L-methionine</name>
        <dbReference type="ChEBI" id="CHEBI:59789"/>
    </ligand>
</feature>
<evidence type="ECO:0000256" key="2">
    <source>
        <dbReference type="ARBA" id="ARBA00004496"/>
    </source>
</evidence>
<evidence type="ECO:0000256" key="8">
    <source>
        <dbReference type="ARBA" id="ARBA00048902"/>
    </source>
</evidence>
<proteinExistence type="inferred from homology"/>
<dbReference type="GO" id="GO:0106340">
    <property type="term" value="F:tRNA (guanosine(34)-2'-O)-methyltransferase activity"/>
    <property type="evidence" value="ECO:0007669"/>
    <property type="project" value="UniProtKB-ARBA"/>
</dbReference>
<dbReference type="InterPro" id="IPR015507">
    <property type="entry name" value="rRNA-MeTfrase_E"/>
</dbReference>
<dbReference type="InterPro" id="IPR029063">
    <property type="entry name" value="SAM-dependent_MTases_sf"/>
</dbReference>
<dbReference type="HAMAP" id="MF_01547">
    <property type="entry name" value="RNA_methyltr_E"/>
    <property type="match status" value="1"/>
</dbReference>
<feature type="binding site" evidence="9">
    <location>
        <position position="95"/>
    </location>
    <ligand>
        <name>S-adenosyl-L-methionine</name>
        <dbReference type="ChEBI" id="CHEBI:59789"/>
    </ligand>
</feature>
<gene>
    <name evidence="11" type="ORF">TL16_g05660</name>
</gene>
<dbReference type="FunFam" id="3.40.50.150:FF:000040">
    <property type="entry name" value="Putative ribosomal RNA methyltransferase 1"/>
    <property type="match status" value="1"/>
</dbReference>
<dbReference type="PANTHER" id="PTHR10920">
    <property type="entry name" value="RIBOSOMAL RNA METHYLTRANSFERASE"/>
    <property type="match status" value="1"/>
</dbReference>
<keyword evidence="6 9" id="KW-0949">S-adenosyl-L-methionine</keyword>
<evidence type="ECO:0000313" key="11">
    <source>
        <dbReference type="EMBL" id="GMH71482.1"/>
    </source>
</evidence>
<evidence type="ECO:0000256" key="1">
    <source>
        <dbReference type="ARBA" id="ARBA00004123"/>
    </source>
</evidence>
<feature type="binding site" evidence="9">
    <location>
        <position position="55"/>
    </location>
    <ligand>
        <name>S-adenosyl-L-methionine</name>
        <dbReference type="ChEBI" id="CHEBI:59789"/>
    </ligand>
</feature>
<keyword evidence="5 9" id="KW-0808">Transferase</keyword>
<feature type="binding site" evidence="9">
    <location>
        <position position="120"/>
    </location>
    <ligand>
        <name>S-adenosyl-L-methionine</name>
        <dbReference type="ChEBI" id="CHEBI:59789"/>
    </ligand>
</feature>
<evidence type="ECO:0000313" key="12">
    <source>
        <dbReference type="Proteomes" id="UP001162640"/>
    </source>
</evidence>
<organism evidence="11 12">
    <name type="scientific">Triparma laevis f. inornata</name>
    <dbReference type="NCBI Taxonomy" id="1714386"/>
    <lineage>
        <taxon>Eukaryota</taxon>
        <taxon>Sar</taxon>
        <taxon>Stramenopiles</taxon>
        <taxon>Ochrophyta</taxon>
        <taxon>Bolidophyceae</taxon>
        <taxon>Parmales</taxon>
        <taxon>Triparmaceae</taxon>
        <taxon>Triparma</taxon>
    </lineage>
</organism>
<dbReference type="InterPro" id="IPR002877">
    <property type="entry name" value="RNA_MeTrfase_FtsJ_dom"/>
</dbReference>
<comment type="catalytic activity">
    <reaction evidence="8 9">
        <text>cytidine(32)/guanosine(34) in tRNA + 2 S-adenosyl-L-methionine = 2'-O-methylcytidine(32)/2'-O-methylguanosine(34) in tRNA + 2 S-adenosyl-L-homocysteine + 2 H(+)</text>
        <dbReference type="Rhea" id="RHEA:42396"/>
        <dbReference type="Rhea" id="RHEA-COMP:10246"/>
        <dbReference type="Rhea" id="RHEA-COMP:10247"/>
        <dbReference type="ChEBI" id="CHEBI:15378"/>
        <dbReference type="ChEBI" id="CHEBI:57856"/>
        <dbReference type="ChEBI" id="CHEBI:59789"/>
        <dbReference type="ChEBI" id="CHEBI:74269"/>
        <dbReference type="ChEBI" id="CHEBI:74445"/>
        <dbReference type="ChEBI" id="CHEBI:74495"/>
        <dbReference type="ChEBI" id="CHEBI:82748"/>
        <dbReference type="EC" id="2.1.1.205"/>
    </reaction>
</comment>
<dbReference type="AlphaFoldDB" id="A0A9W7ALC6"/>
<evidence type="ECO:0000256" key="3">
    <source>
        <dbReference type="ARBA" id="ARBA00022490"/>
    </source>
</evidence>
<dbReference type="Gene3D" id="3.40.50.150">
    <property type="entry name" value="Vaccinia Virus protein VP39"/>
    <property type="match status" value="1"/>
</dbReference>
<feature type="active site" description="Proton acceptor" evidence="9">
    <location>
        <position position="160"/>
    </location>
</feature>
<evidence type="ECO:0000256" key="4">
    <source>
        <dbReference type="ARBA" id="ARBA00022603"/>
    </source>
</evidence>